<protein>
    <submittedName>
        <fullName evidence="2">GNAT family N-acetyltransferase</fullName>
    </submittedName>
</protein>
<organism evidence="2">
    <name type="scientific">Ruegeria sp. PrR005</name>
    <dbReference type="NCBI Taxonomy" id="2706882"/>
    <lineage>
        <taxon>Bacteria</taxon>
        <taxon>Pseudomonadati</taxon>
        <taxon>Pseudomonadota</taxon>
        <taxon>Alphaproteobacteria</taxon>
        <taxon>Rhodobacterales</taxon>
        <taxon>Roseobacteraceae</taxon>
        <taxon>Ruegeria</taxon>
    </lineage>
</organism>
<proteinExistence type="predicted"/>
<dbReference type="Pfam" id="PF13673">
    <property type="entry name" value="Acetyltransf_10"/>
    <property type="match status" value="1"/>
</dbReference>
<dbReference type="EMBL" id="JAAGOX010000003">
    <property type="protein sequence ID" value="NDW43813.1"/>
    <property type="molecule type" value="Genomic_DNA"/>
</dbReference>
<name>A0A6B2NLE4_9RHOB</name>
<reference evidence="2" key="1">
    <citation type="submission" date="2020-02" db="EMBL/GenBank/DDBJ databases">
        <title>Delineation of the pyrene-degrading pathway in Roseobacter clade bacteria by genomic analysis.</title>
        <authorList>
            <person name="Zhou H."/>
            <person name="Wang H."/>
        </authorList>
    </citation>
    <scope>NUCLEOTIDE SEQUENCE</scope>
    <source>
        <strain evidence="2">PrR005</strain>
    </source>
</reference>
<dbReference type="InterPro" id="IPR016181">
    <property type="entry name" value="Acyl_CoA_acyltransferase"/>
</dbReference>
<dbReference type="AlphaFoldDB" id="A0A6B2NLE4"/>
<dbReference type="Gene3D" id="3.40.630.30">
    <property type="match status" value="1"/>
</dbReference>
<accession>A0A6B2NLE4</accession>
<evidence type="ECO:0000259" key="1">
    <source>
        <dbReference type="PROSITE" id="PS51186"/>
    </source>
</evidence>
<comment type="caution">
    <text evidence="2">The sequence shown here is derived from an EMBL/GenBank/DDBJ whole genome shotgun (WGS) entry which is preliminary data.</text>
</comment>
<sequence length="282" mass="29746">MIRKAEDKDVGAIVAFLRRHSETSMFLLGNLEAHGLNNTEHANGTAYFLRETGEGITGVFGATNGGYLMCQLPGIGATEAQTYAHLLQGYTLRGMTGDVAQVDAILAALPVPGDAWHLNRAELLYARDLAGIKSKATLIRPAEDHRALLTEWFGQYAADAGLSDGCDLALNAANAGIAIASGRVRLLLDGGVPVAMTGINARAGVTVQVGGVFVVRDRRGEGLAGQIVAAHLQELRGEGVARAILFTASAQAARAYEKIGFNQIGSYRLALLKEPLTLGVPR</sequence>
<dbReference type="InterPro" id="IPR000182">
    <property type="entry name" value="GNAT_dom"/>
</dbReference>
<dbReference type="SUPFAM" id="SSF55729">
    <property type="entry name" value="Acyl-CoA N-acyltransferases (Nat)"/>
    <property type="match status" value="2"/>
</dbReference>
<gene>
    <name evidence="2" type="ORF">G0P99_02445</name>
</gene>
<dbReference type="GO" id="GO:0016747">
    <property type="term" value="F:acyltransferase activity, transferring groups other than amino-acyl groups"/>
    <property type="evidence" value="ECO:0007669"/>
    <property type="project" value="InterPro"/>
</dbReference>
<keyword evidence="2" id="KW-0808">Transferase</keyword>
<feature type="domain" description="N-acetyltransferase" evidence="1">
    <location>
        <begin position="137"/>
        <end position="282"/>
    </location>
</feature>
<dbReference type="RefSeq" id="WP_164127344.1">
    <property type="nucleotide sequence ID" value="NZ_JAAGOX010000003.1"/>
</dbReference>
<dbReference type="PROSITE" id="PS51186">
    <property type="entry name" value="GNAT"/>
    <property type="match status" value="1"/>
</dbReference>
<evidence type="ECO:0000313" key="2">
    <source>
        <dbReference type="EMBL" id="NDW43813.1"/>
    </source>
</evidence>